<evidence type="ECO:0000313" key="4">
    <source>
        <dbReference type="Proteomes" id="UP000003280"/>
    </source>
</evidence>
<evidence type="ECO:0000313" key="3">
    <source>
        <dbReference type="EMBL" id="EFM25549.1"/>
    </source>
</evidence>
<reference evidence="3 4" key="1">
    <citation type="submission" date="2010-07" db="EMBL/GenBank/DDBJ databases">
        <authorList>
            <person name="Muzny D."/>
            <person name="Qin X."/>
            <person name="Deng J."/>
            <person name="Jiang H."/>
            <person name="Liu Y."/>
            <person name="Qu J."/>
            <person name="Song X.-Z."/>
            <person name="Zhang L."/>
            <person name="Thornton R."/>
            <person name="Coyle M."/>
            <person name="Francisco L."/>
            <person name="Jackson L."/>
            <person name="Javaid M."/>
            <person name="Korchina V."/>
            <person name="Kovar C."/>
            <person name="Mata R."/>
            <person name="Mathew T."/>
            <person name="Ngo R."/>
            <person name="Nguyen L."/>
            <person name="Nguyen N."/>
            <person name="Okwuonu G."/>
            <person name="Ongeri F."/>
            <person name="Pham C."/>
            <person name="Simmons D."/>
            <person name="Wilczek-Boney K."/>
            <person name="Hale W."/>
            <person name="Jakkamsetti A."/>
            <person name="Pham P."/>
            <person name="Ruth R."/>
            <person name="San Lucas F."/>
            <person name="Warren J."/>
            <person name="Zhang J."/>
            <person name="Zhao Z."/>
            <person name="Zhou C."/>
            <person name="Zhu D."/>
            <person name="Lee S."/>
            <person name="Bess C."/>
            <person name="Blankenburg K."/>
            <person name="Forbes L."/>
            <person name="Fu Q."/>
            <person name="Gubbala S."/>
            <person name="Hirani K."/>
            <person name="Jayaseelan J.C."/>
            <person name="Lara F."/>
            <person name="Munidasa M."/>
            <person name="Palculict T."/>
            <person name="Patil S."/>
            <person name="Pu L.-L."/>
            <person name="Saada N."/>
            <person name="Tang L."/>
            <person name="Weissenberger G."/>
            <person name="Zhu Y."/>
            <person name="Hemphill L."/>
            <person name="Shang Y."/>
            <person name="Youmans B."/>
            <person name="Ayvaz T."/>
            <person name="Ross M."/>
            <person name="Santibanez J."/>
            <person name="Aqrawi P."/>
            <person name="Gross S."/>
            <person name="Joshi V."/>
            <person name="Fowler G."/>
            <person name="Nazareth L."/>
            <person name="Reid J."/>
            <person name="Worley K."/>
            <person name="Petrosino J."/>
            <person name="Highlander S."/>
            <person name="Gibbs R."/>
        </authorList>
    </citation>
    <scope>NUCLEOTIDE SEQUENCE [LARGE SCALE GENOMIC DNA]</scope>
    <source>
        <strain evidence="3 4">ATCC BAA-1640</strain>
    </source>
</reference>
<dbReference type="AlphaFoldDB" id="E0NKY1"/>
<dbReference type="PANTHER" id="PTHR33393">
    <property type="entry name" value="POLYGLUTAMINE SYNTHESIS ACCESSORY PROTEIN RV0574C-RELATED"/>
    <property type="match status" value="1"/>
</dbReference>
<dbReference type="RefSeq" id="WP_008901635.1">
    <property type="nucleotide sequence ID" value="NZ_GL397071.1"/>
</dbReference>
<dbReference type="CDD" id="cd07381">
    <property type="entry name" value="MPP_CapA"/>
    <property type="match status" value="1"/>
</dbReference>
<dbReference type="eggNOG" id="COG2843">
    <property type="taxonomic scope" value="Bacteria"/>
</dbReference>
<name>E0NKY1_9FIRM</name>
<dbReference type="SMART" id="SM00854">
    <property type="entry name" value="PGA_cap"/>
    <property type="match status" value="1"/>
</dbReference>
<dbReference type="Proteomes" id="UP000003280">
    <property type="component" value="Unassembled WGS sequence"/>
</dbReference>
<organism evidence="3 4">
    <name type="scientific">Peptoniphilus duerdenii ATCC BAA-1640</name>
    <dbReference type="NCBI Taxonomy" id="862517"/>
    <lineage>
        <taxon>Bacteria</taxon>
        <taxon>Bacillati</taxon>
        <taxon>Bacillota</taxon>
        <taxon>Tissierellia</taxon>
        <taxon>Tissierellales</taxon>
        <taxon>Peptoniphilaceae</taxon>
        <taxon>Peptoniphilus</taxon>
    </lineage>
</organism>
<dbReference type="STRING" id="862517.HMPREF9225_0820"/>
<gene>
    <name evidence="3" type="primary">capA</name>
    <name evidence="3" type="ORF">HMPREF9225_0820</name>
</gene>
<dbReference type="InterPro" id="IPR019079">
    <property type="entry name" value="Capsule_synth_CapA"/>
</dbReference>
<evidence type="ECO:0000259" key="2">
    <source>
        <dbReference type="SMART" id="SM00854"/>
    </source>
</evidence>
<dbReference type="EMBL" id="AEEH01000032">
    <property type="protein sequence ID" value="EFM25549.1"/>
    <property type="molecule type" value="Genomic_DNA"/>
</dbReference>
<keyword evidence="4" id="KW-1185">Reference proteome</keyword>
<proteinExistence type="inferred from homology"/>
<feature type="domain" description="Capsule synthesis protein CapA" evidence="2">
    <location>
        <begin position="57"/>
        <end position="303"/>
    </location>
</feature>
<dbReference type="Pfam" id="PF09587">
    <property type="entry name" value="PGA_cap"/>
    <property type="match status" value="1"/>
</dbReference>
<dbReference type="InterPro" id="IPR029052">
    <property type="entry name" value="Metallo-depent_PP-like"/>
</dbReference>
<evidence type="ECO:0000256" key="1">
    <source>
        <dbReference type="ARBA" id="ARBA00005662"/>
    </source>
</evidence>
<sequence>MKKLMAGLLVIVAAALCLSYAYFYYGQHSASKKPAKIEKINKTEEKEQEKVEPVHVKLMATGDVMFHMPTYKSAFNKEKGEYDFTSFYEKVSEDLKGADFAFANLETTINPNRPLASYPMFNTPKEALKYLKAAGFKGMSTANNHCIDTGLEGIFTTIDELDANGFIHFGTRKTEDEKPPIVDLKGIKVGFISYSEIFNGMEGVIPADKKYVISPINYEKIKSDIDYLKENGADIIISMPHYGVEYKTEPTQLQQEASKFMLDNGVDLVLGSHPHVLGRAGMWEVGGRNKFLIYSMGNSISNQRQPWMGTYDTEMGVLVEIDITKAEEINFEVALHPTYVARFRQEGGNRYYVYKMTDLFEGGKYQGDIDEKERQKVHMLYERAKEILGEKYVK</sequence>
<comment type="similarity">
    <text evidence="1">Belongs to the CapA family.</text>
</comment>
<protein>
    <submittedName>
        <fullName evidence="3">Bacterial capsule synthesis protein</fullName>
    </submittedName>
</protein>
<dbReference type="HOGENOM" id="CLU_038823_0_1_9"/>
<dbReference type="Gene3D" id="3.60.21.10">
    <property type="match status" value="1"/>
</dbReference>
<dbReference type="PANTHER" id="PTHR33393:SF12">
    <property type="entry name" value="CAPSULE BIOSYNTHESIS PROTEIN CAPA"/>
    <property type="match status" value="1"/>
</dbReference>
<comment type="caution">
    <text evidence="3">The sequence shown here is derived from an EMBL/GenBank/DDBJ whole genome shotgun (WGS) entry which is preliminary data.</text>
</comment>
<dbReference type="InterPro" id="IPR052169">
    <property type="entry name" value="CW_Biosynth-Accessory"/>
</dbReference>
<dbReference type="OrthoDB" id="9810906at2"/>
<dbReference type="SUPFAM" id="SSF56300">
    <property type="entry name" value="Metallo-dependent phosphatases"/>
    <property type="match status" value="1"/>
</dbReference>
<accession>E0NKY1</accession>